<keyword evidence="3" id="KW-0479">Metal-binding</keyword>
<comment type="caution">
    <text evidence="6">The sequence shown here is derived from an EMBL/GenBank/DDBJ whole genome shotgun (WGS) entry which is preliminary data.</text>
</comment>
<dbReference type="EMBL" id="MTYH01000052">
    <property type="protein sequence ID" value="PNP42031.1"/>
    <property type="molecule type" value="Genomic_DNA"/>
</dbReference>
<dbReference type="Pfam" id="PF13816">
    <property type="entry name" value="Dehydratase_hem"/>
    <property type="match status" value="2"/>
</dbReference>
<dbReference type="OrthoDB" id="3359285at2759"/>
<keyword evidence="2" id="KW-0349">Heme</keyword>
<gene>
    <name evidence="6" type="ORF">TGAMA5MH_06210</name>
</gene>
<evidence type="ECO:0000256" key="5">
    <source>
        <dbReference type="ARBA" id="ARBA00023239"/>
    </source>
</evidence>
<dbReference type="AlphaFoldDB" id="A0A2K0T924"/>
<evidence type="ECO:0000256" key="2">
    <source>
        <dbReference type="ARBA" id="ARBA00022617"/>
    </source>
</evidence>
<accession>A0A2K0T924</accession>
<dbReference type="InterPro" id="IPR025702">
    <property type="entry name" value="OXD"/>
</dbReference>
<evidence type="ECO:0000256" key="1">
    <source>
        <dbReference type="ARBA" id="ARBA00001970"/>
    </source>
</evidence>
<dbReference type="Proteomes" id="UP000236546">
    <property type="component" value="Unassembled WGS sequence"/>
</dbReference>
<reference evidence="6 7" key="1">
    <citation type="submission" date="2017-02" db="EMBL/GenBank/DDBJ databases">
        <title>Genomes of Trichoderma spp. with biocontrol activity.</title>
        <authorList>
            <person name="Gardiner D."/>
            <person name="Kazan K."/>
            <person name="Vos C."/>
            <person name="Harvey P."/>
        </authorList>
    </citation>
    <scope>NUCLEOTIDE SEQUENCE [LARGE SCALE GENOMIC DNA]</scope>
    <source>
        <strain evidence="6 7">A5MH</strain>
    </source>
</reference>
<proteinExistence type="predicted"/>
<dbReference type="GO" id="GO:0046872">
    <property type="term" value="F:metal ion binding"/>
    <property type="evidence" value="ECO:0007669"/>
    <property type="project" value="UniProtKB-KW"/>
</dbReference>
<evidence type="ECO:0000256" key="3">
    <source>
        <dbReference type="ARBA" id="ARBA00022723"/>
    </source>
</evidence>
<evidence type="ECO:0008006" key="8">
    <source>
        <dbReference type="Google" id="ProtNLM"/>
    </source>
</evidence>
<keyword evidence="5" id="KW-0456">Lyase</keyword>
<protein>
    <recommendedName>
        <fullName evidence="8">Phenylacetaldoxime dehydratase</fullName>
    </recommendedName>
</protein>
<evidence type="ECO:0000313" key="6">
    <source>
        <dbReference type="EMBL" id="PNP42031.1"/>
    </source>
</evidence>
<comment type="cofactor">
    <cofactor evidence="1">
        <name>heme b</name>
        <dbReference type="ChEBI" id="CHEBI:60344"/>
    </cofactor>
</comment>
<name>A0A2K0T924_9HYPO</name>
<evidence type="ECO:0000313" key="7">
    <source>
        <dbReference type="Proteomes" id="UP000236546"/>
    </source>
</evidence>
<evidence type="ECO:0000256" key="4">
    <source>
        <dbReference type="ARBA" id="ARBA00023004"/>
    </source>
</evidence>
<organism evidence="6 7">
    <name type="scientific">Trichoderma gamsii</name>
    <dbReference type="NCBI Taxonomy" id="398673"/>
    <lineage>
        <taxon>Eukaryota</taxon>
        <taxon>Fungi</taxon>
        <taxon>Dikarya</taxon>
        <taxon>Ascomycota</taxon>
        <taxon>Pezizomycotina</taxon>
        <taxon>Sordariomycetes</taxon>
        <taxon>Hypocreomycetidae</taxon>
        <taxon>Hypocreales</taxon>
        <taxon>Hypocreaceae</taxon>
        <taxon>Trichoderma</taxon>
    </lineage>
</organism>
<sequence length="456" mass="51310">MSHSQIEPENRELPLNQPNNWQVKFPRYMVELPEDVNDISITYIGIQPRHEENPAKGIHTELHAHVTSAVQRKVVAEIEDRIGEGSGELAPILWEKMYVEAGYDLPDTEIYICYWTDEDAAAAATKSLNLQQLYKSLCPSEQEVVALWRESFSVPKTRIETVYSGNDYQPGIASVPGATQIGHKFTGYWGAARDRLPASSHDLFEPEYKLSTPNFEKDTKGRVIEGENKVSVAHIRSGQFWERCKDDEREAYESTLEPILREGMTFLEENAEDTGDIGLRFSRHMVTNRLLQAEEAKKMAALNGNGNGVINRLANVVKSYTGYFNGTNGTNGTNGNGINGINGTNGVNETNGHSSNDDSQVSNAEKFGLTVTNDRRRFETCSSGFFRSLKDIEAWSSKHKTHHKIFHGAHAHSTKFGKTTFKFRSWHEMSTLKPGEVTFEYINCHPRTGLIPFFDV</sequence>
<keyword evidence="4" id="KW-0408">Iron</keyword>
<dbReference type="GO" id="GO:0016829">
    <property type="term" value="F:lyase activity"/>
    <property type="evidence" value="ECO:0007669"/>
    <property type="project" value="UniProtKB-KW"/>
</dbReference>